<feature type="chain" id="PRO_5022793153" evidence="1">
    <location>
        <begin position="27"/>
        <end position="172"/>
    </location>
</feature>
<dbReference type="EMBL" id="CP040710">
    <property type="protein sequence ID" value="QCX01276.1"/>
    <property type="molecule type" value="Genomic_DNA"/>
</dbReference>
<dbReference type="AlphaFoldDB" id="A0A5B7SRN3"/>
<keyword evidence="3" id="KW-1185">Reference proteome</keyword>
<evidence type="ECO:0000313" key="2">
    <source>
        <dbReference type="EMBL" id="QCX01276.1"/>
    </source>
</evidence>
<proteinExistence type="predicted"/>
<name>A0A5B7SRN3_9FLAO</name>
<organism evidence="2 3">
    <name type="scientific">Aggregatimonas sangjinii</name>
    <dbReference type="NCBI Taxonomy" id="2583587"/>
    <lineage>
        <taxon>Bacteria</taxon>
        <taxon>Pseudomonadati</taxon>
        <taxon>Bacteroidota</taxon>
        <taxon>Flavobacteriia</taxon>
        <taxon>Flavobacteriales</taxon>
        <taxon>Flavobacteriaceae</taxon>
        <taxon>Aggregatimonas</taxon>
    </lineage>
</organism>
<evidence type="ECO:0000313" key="3">
    <source>
        <dbReference type="Proteomes" id="UP000310017"/>
    </source>
</evidence>
<dbReference type="OrthoDB" id="1160493at2"/>
<reference evidence="2 3" key="1">
    <citation type="submission" date="2019-05" db="EMBL/GenBank/DDBJ databases">
        <title>Genome sequencing of F202Z8.</title>
        <authorList>
            <person name="Kwon Y.M."/>
        </authorList>
    </citation>
    <scope>NUCLEOTIDE SEQUENCE [LARGE SCALE GENOMIC DNA]</scope>
    <source>
        <strain evidence="2 3">F202Z8</strain>
    </source>
</reference>
<dbReference type="KEGG" id="asag:FGM00_14580"/>
<evidence type="ECO:0000256" key="1">
    <source>
        <dbReference type="SAM" id="SignalP"/>
    </source>
</evidence>
<sequence length="172" mass="18892">MNVSRLSQRAIVFCMLCMMCSGAALAQNTTLKSPFWSRVRFGGGIGIGFNNAGFNGAISPTAYYQVSNSFAAGVGLNGIYSKVNDSKLTAYGGSLAALYHPIHFLQISGEFEQLRVNRSLGGFSSSAWVPALFLGIGYRTQFATVGIRYDVLYDDERSIYLNPWAPFVRFYF</sequence>
<feature type="signal peptide" evidence="1">
    <location>
        <begin position="1"/>
        <end position="26"/>
    </location>
</feature>
<gene>
    <name evidence="2" type="ORF">FGM00_14580</name>
</gene>
<keyword evidence="1" id="KW-0732">Signal</keyword>
<accession>A0A5B7SRN3</accession>
<dbReference type="RefSeq" id="WP_138853615.1">
    <property type="nucleotide sequence ID" value="NZ_CP040710.1"/>
</dbReference>
<protein>
    <submittedName>
        <fullName evidence="2">Alpha-ketoglutarate decarboxylase</fullName>
    </submittedName>
</protein>
<dbReference type="Proteomes" id="UP000310017">
    <property type="component" value="Chromosome"/>
</dbReference>